<dbReference type="RefSeq" id="WP_143270028.1">
    <property type="nucleotide sequence ID" value="NZ_CATZEH010000023.1"/>
</dbReference>
<feature type="domain" description="Beta-lactamase class A catalytic" evidence="8">
    <location>
        <begin position="47"/>
        <end position="268"/>
    </location>
</feature>
<comment type="catalytic activity">
    <reaction evidence="1 6">
        <text>a beta-lactam + H2O = a substituted beta-amino acid</text>
        <dbReference type="Rhea" id="RHEA:20401"/>
        <dbReference type="ChEBI" id="CHEBI:15377"/>
        <dbReference type="ChEBI" id="CHEBI:35627"/>
        <dbReference type="ChEBI" id="CHEBI:140347"/>
        <dbReference type="EC" id="3.5.2.6"/>
    </reaction>
</comment>
<feature type="signal peptide" evidence="7">
    <location>
        <begin position="1"/>
        <end position="21"/>
    </location>
</feature>
<dbReference type="InterPro" id="IPR012338">
    <property type="entry name" value="Beta-lactam/transpept-like"/>
</dbReference>
<keyword evidence="5 6" id="KW-0046">Antibiotic resistance</keyword>
<dbReference type="PANTHER" id="PTHR35333">
    <property type="entry name" value="BETA-LACTAMASE"/>
    <property type="match status" value="1"/>
</dbReference>
<keyword evidence="4 6" id="KW-0378">Hydrolase</keyword>
<evidence type="ECO:0000259" key="8">
    <source>
        <dbReference type="Pfam" id="PF13354"/>
    </source>
</evidence>
<dbReference type="GO" id="GO:0030655">
    <property type="term" value="P:beta-lactam antibiotic catabolic process"/>
    <property type="evidence" value="ECO:0007669"/>
    <property type="project" value="InterPro"/>
</dbReference>
<dbReference type="Gene3D" id="3.40.710.10">
    <property type="entry name" value="DD-peptidase/beta-lactamase superfamily"/>
    <property type="match status" value="1"/>
</dbReference>
<protein>
    <recommendedName>
        <fullName evidence="3 6">Beta-lactamase</fullName>
        <ecNumber evidence="3 6">3.5.2.6</ecNumber>
    </recommendedName>
</protein>
<dbReference type="SUPFAM" id="SSF56601">
    <property type="entry name" value="beta-lactamase/transpeptidase-like"/>
    <property type="match status" value="1"/>
</dbReference>
<dbReference type="Pfam" id="PF13354">
    <property type="entry name" value="Beta-lactamase2"/>
    <property type="match status" value="1"/>
</dbReference>
<evidence type="ECO:0000256" key="1">
    <source>
        <dbReference type="ARBA" id="ARBA00001526"/>
    </source>
</evidence>
<dbReference type="GO" id="GO:0046677">
    <property type="term" value="P:response to antibiotic"/>
    <property type="evidence" value="ECO:0007669"/>
    <property type="project" value="UniProtKB-UniRule"/>
</dbReference>
<dbReference type="EC" id="3.5.2.6" evidence="3 6"/>
<reference evidence="10" key="1">
    <citation type="submission" date="2017-04" db="EMBL/GenBank/DDBJ databases">
        <title>Function of individual gut microbiota members based on whole genome sequencing of pure cultures obtained from chicken caecum.</title>
        <authorList>
            <person name="Medvecky M."/>
            <person name="Cejkova D."/>
            <person name="Polansky O."/>
            <person name="Karasova D."/>
            <person name="Kubasova T."/>
            <person name="Cizek A."/>
            <person name="Rychlik I."/>
        </authorList>
    </citation>
    <scope>NUCLEOTIDE SEQUENCE [LARGE SCALE GENOMIC DNA]</scope>
    <source>
        <strain evidence="10">An43</strain>
    </source>
</reference>
<keyword evidence="7" id="KW-0732">Signal</keyword>
<dbReference type="InterPro" id="IPR045155">
    <property type="entry name" value="Beta-lactam_cat"/>
</dbReference>
<dbReference type="NCBIfam" id="NF033103">
    <property type="entry name" value="bla_class_A"/>
    <property type="match status" value="1"/>
</dbReference>
<evidence type="ECO:0000313" key="10">
    <source>
        <dbReference type="Proteomes" id="UP000195386"/>
    </source>
</evidence>
<dbReference type="InterPro" id="IPR023650">
    <property type="entry name" value="Beta-lactam_class-A_AS"/>
</dbReference>
<accession>A0A1Y3YYH5</accession>
<organism evidence="9 10">
    <name type="scientific">Bacteroides clarus</name>
    <dbReference type="NCBI Taxonomy" id="626929"/>
    <lineage>
        <taxon>Bacteria</taxon>
        <taxon>Pseudomonadati</taxon>
        <taxon>Bacteroidota</taxon>
        <taxon>Bacteroidia</taxon>
        <taxon>Bacteroidales</taxon>
        <taxon>Bacteroidaceae</taxon>
        <taxon>Bacteroides</taxon>
    </lineage>
</organism>
<gene>
    <name evidence="9" type="ORF">B5F97_11630</name>
</gene>
<dbReference type="GO" id="GO:0008800">
    <property type="term" value="F:beta-lactamase activity"/>
    <property type="evidence" value="ECO:0007669"/>
    <property type="project" value="UniProtKB-UniRule"/>
</dbReference>
<dbReference type="PANTHER" id="PTHR35333:SF3">
    <property type="entry name" value="BETA-LACTAMASE-TYPE TRANSPEPTIDASE FOLD CONTAINING PROTEIN"/>
    <property type="match status" value="1"/>
</dbReference>
<name>A0A1Y3YYH5_9BACE</name>
<proteinExistence type="inferred from homology"/>
<dbReference type="Proteomes" id="UP000195386">
    <property type="component" value="Unassembled WGS sequence"/>
</dbReference>
<dbReference type="PROSITE" id="PS00146">
    <property type="entry name" value="BETA_LACTAMASE_A"/>
    <property type="match status" value="1"/>
</dbReference>
<dbReference type="InterPro" id="IPR000871">
    <property type="entry name" value="Beta-lactam_class-A"/>
</dbReference>
<evidence type="ECO:0000256" key="5">
    <source>
        <dbReference type="ARBA" id="ARBA00023251"/>
    </source>
</evidence>
<sequence length="305" mass="34353">MGLRYTLIYVLCFSMSITLQAQQQTLESKIGDFLKGKKAMVGVAVLTDRNKILLHNNKMNYPLLSVFKFHVALAVLDKMNKQGTPLDHIVHVKASQLQPNTYSPLRQKYPNQDLDISLGELLRYSISLSDNNACDILIEYAGGIGHTHQYINKLGICDFNLSETEDSMHRNPSKTYLNWSTPAEMVRLLEIADKKELFDPIYKDFLWNTMIATSTGSNKLKGLLPSNAIVGHKTGSSDRNSEGVKIADNDAGVVIMPDGKKYYIAVFVMNSRETDDENAAIIARISRMVYDEYLSENYISQEGER</sequence>
<dbReference type="EMBL" id="NFII01000011">
    <property type="protein sequence ID" value="OUO00390.1"/>
    <property type="molecule type" value="Genomic_DNA"/>
</dbReference>
<evidence type="ECO:0000256" key="4">
    <source>
        <dbReference type="ARBA" id="ARBA00022801"/>
    </source>
</evidence>
<dbReference type="AlphaFoldDB" id="A0A1Y3YYH5"/>
<dbReference type="NCBIfam" id="NF012099">
    <property type="entry name" value="SubclassA2"/>
    <property type="match status" value="1"/>
</dbReference>
<evidence type="ECO:0000256" key="2">
    <source>
        <dbReference type="ARBA" id="ARBA00009009"/>
    </source>
</evidence>
<evidence type="ECO:0000313" key="9">
    <source>
        <dbReference type="EMBL" id="OUO00390.1"/>
    </source>
</evidence>
<feature type="chain" id="PRO_5013028625" description="Beta-lactamase" evidence="7">
    <location>
        <begin position="22"/>
        <end position="305"/>
    </location>
</feature>
<evidence type="ECO:0000256" key="7">
    <source>
        <dbReference type="SAM" id="SignalP"/>
    </source>
</evidence>
<evidence type="ECO:0000256" key="6">
    <source>
        <dbReference type="RuleBase" id="RU361140"/>
    </source>
</evidence>
<comment type="similarity">
    <text evidence="2 6">Belongs to the class-A beta-lactamase family.</text>
</comment>
<evidence type="ECO:0000256" key="3">
    <source>
        <dbReference type="ARBA" id="ARBA00012865"/>
    </source>
</evidence>
<comment type="caution">
    <text evidence="9">The sequence shown here is derived from an EMBL/GenBank/DDBJ whole genome shotgun (WGS) entry which is preliminary data.</text>
</comment>